<evidence type="ECO:0000313" key="6">
    <source>
        <dbReference type="Proteomes" id="UP001353858"/>
    </source>
</evidence>
<evidence type="ECO:0008006" key="7">
    <source>
        <dbReference type="Google" id="ProtNLM"/>
    </source>
</evidence>
<dbReference type="GO" id="GO:0017056">
    <property type="term" value="F:structural constituent of nuclear pore"/>
    <property type="evidence" value="ECO:0007669"/>
    <property type="project" value="TreeGrafter"/>
</dbReference>
<name>A0AAN7S8C1_9COLE</name>
<dbReference type="PANTHER" id="PTHR31344">
    <property type="entry name" value="NUCLEAR PORE COMPLEX PROTEIN NUP205"/>
    <property type="match status" value="1"/>
</dbReference>
<dbReference type="InterPro" id="IPR021827">
    <property type="entry name" value="Nup186/Nup192/Nup205"/>
</dbReference>
<comment type="subcellular location">
    <subcellularLocation>
        <location evidence="1">Nucleus</location>
    </subcellularLocation>
</comment>
<dbReference type="GO" id="GO:0006999">
    <property type="term" value="P:nuclear pore organization"/>
    <property type="evidence" value="ECO:0007669"/>
    <property type="project" value="TreeGrafter"/>
</dbReference>
<keyword evidence="3" id="KW-0813">Transport</keyword>
<reference evidence="6" key="1">
    <citation type="submission" date="2023-01" db="EMBL/GenBank/DDBJ databases">
        <title>Key to firefly adult light organ development and bioluminescence: homeobox transcription factors regulate luciferase expression and transportation to peroxisome.</title>
        <authorList>
            <person name="Fu X."/>
        </authorList>
    </citation>
    <scope>NUCLEOTIDE SEQUENCE [LARGE SCALE GENOMIC DNA]</scope>
</reference>
<evidence type="ECO:0000313" key="5">
    <source>
        <dbReference type="EMBL" id="KAK4877381.1"/>
    </source>
</evidence>
<keyword evidence="4" id="KW-0539">Nucleus</keyword>
<evidence type="ECO:0000256" key="2">
    <source>
        <dbReference type="ARBA" id="ARBA00005892"/>
    </source>
</evidence>
<dbReference type="Pfam" id="PF11894">
    <property type="entry name" value="Nup192"/>
    <property type="match status" value="1"/>
</dbReference>
<dbReference type="EMBL" id="JARPUR010000004">
    <property type="protein sequence ID" value="KAK4877381.1"/>
    <property type="molecule type" value="Genomic_DNA"/>
</dbReference>
<keyword evidence="6" id="KW-1185">Reference proteome</keyword>
<accession>A0AAN7S8C1</accession>
<evidence type="ECO:0000256" key="4">
    <source>
        <dbReference type="ARBA" id="ARBA00023242"/>
    </source>
</evidence>
<sequence length="1914" mass="218004">MKEDTKTEDLWTPYKNLYLTISYYLCEDGKNENPAGFEDILRKHKQSFYALLQNPPKNSKSREELKKGMEDGITMKEIGHQVLSKDLYQEAIILSDMYNLNEFVALDLLCTAQMQMPFYYGLPRGLVAVLLYYDGRKCIASSLRLLVQARRGVSWSFNTSTELTDYVTNFTNQLIDNGLFNRIFELLHTLDLSKEIDKLQENVALGGPRHRKQVIDLFNDIRYCLAEIVFLWAAQTGIPREPTVSLINCLRQLKIEEDSSGSMDNVTFYLLMALLSAIDLSIIHIRDDGEHIVQSLPILADKEYIPMLCTELSPSKPKWVSEGLQAMSTFALSVTCASLRLVPQNSLIQSTISKEMPFFFAAIDMKIFDFMKNKFLCNEMVYTDEILQRRIHCLLTDFIVQMFPHVKEMQMKAKETACLMQAFVREGLEPPPHLSRYFETFMEVVTQFYSKDPLNLHYSLEFWFLEDAQSFRTPPRSMVLSKFVKMIGESVPSLLFVPYLNMLSSLSSSQPSAKHCFNMLKQTSFGYNNTVSWDHFFMSFNQYYNNLKQEIGPTTDTMYRRAVHHKGITPQEIQGLHAVLKLIRTIAEYDDFSRLALCEHPGWAPLNILLGLVSCSVPISIKADLLLTLAALSKSPETALQTWNNIEASQILNTVPTTSSYQPRGIQTEIDEIESRMEEYPLTQALLKLLDVLTDSGIPRTLGAGPRRPGFDPYLTFIVNSVFLKFNFRSYKHMEERWIIAATCLKLLSKFLSQYEPQGADFAKTEFNSPPGYHLMLQLNSKSEFLNLILLIMEECLKLFLQCISFPGQTYVEDCSVKCLNILERALALQTTFSKLASVGPCPVLLTNLNKLLLIINPRTGQPDHCLNISKYIGLQYFLPQHALVACKVLLNVTSFPTLHAQYLNILLSNEKESKLIRSGFVECLDAVLSKDDGESLTMLKETILKLLKQCLSYSAPNLTHFLLGFDLKHDISQTLFQNPGVLDFPRTCLHSIFTILKSAVSKELQSVRPTLLESTYHMLYLLSSNFKTSTPVLRFLRQNQKFFQEHLTLCANTANEGVSELNQLSWLLKTLAIELKISCTRTQVFYLQQLCSMLVEIPESTKDDLLDPFSVSHNSNLSKLVESKDDKLLVALINKFDLYVEEVVTPRWDYFDHNMLNALIKNCETDTNPKLIDVRKLHHMLIDEIGSLHANAAVGQRQAIMQEMQKVLLHALNINNTRNSALSIVKFVDAWRQVVEVVAVYMPFHILSTTEQQILNISVLENVCSKTANVQLLPEVAVHLSGLVVMLLEKICRCHVKEQQHGQENDTFINVVHANNESLKLILNYLVKWIMNTDGFSQNIKINLYAALATFLRLVHLDEPVQGAKLDSSFYISRLDSSKLQASKDLTTFYIPSSVFSSFGPRLIELICNDCIGGHDVVKMLAMTTFSLLISMSGNVNWLMHLAGRGYLKHIIDSILNSDQDLQQMLEPEPRSLRPLFVYISKMSLLSQCATTKVGCELVLEQSLLSCLSNMRVFQVHPEVLKQTQLPPDGFESFIPSIENRYIQIFLPTLHLCNTIVTTLSSENRSAVSQILFYLLNNLDVVEFVLRSGTPLLSQNFLEELAVLTSIIARTAKSDMTYIHERTDGLQDNRSRLYRIQKLILALFPKFVLSKEVIRDLLLNPQDAVTFQTSQRLLLAFQIISNLTTYARNIITNNDVGEANIYAIFHPSLGNTFIGFNSKATEKSHNLGIIVEHLVTTVNYYHEEKTMLDFLQIKVNEIPAMSSTDLKKLMKLPEVHDLGATRENALEFLNDKLNKKKQEFEHCSFIIENLLYVLWSHIDYYMLRAIPKIRKGELPNLSGALNLNVTLASASEATWRVSTDDISNLKHGLVSIFNDSFSRQLVATTTGQSDVNKHFVEILLRKIKRLIQFVPVK</sequence>
<evidence type="ECO:0000256" key="3">
    <source>
        <dbReference type="ARBA" id="ARBA00022448"/>
    </source>
</evidence>
<dbReference type="Proteomes" id="UP001353858">
    <property type="component" value="Unassembled WGS sequence"/>
</dbReference>
<dbReference type="GO" id="GO:0044611">
    <property type="term" value="C:nuclear pore inner ring"/>
    <property type="evidence" value="ECO:0007669"/>
    <property type="project" value="TreeGrafter"/>
</dbReference>
<evidence type="ECO:0000256" key="1">
    <source>
        <dbReference type="ARBA" id="ARBA00004123"/>
    </source>
</evidence>
<gene>
    <name evidence="5" type="ORF">RN001_009887</name>
</gene>
<comment type="caution">
    <text evidence="5">The sequence shown here is derived from an EMBL/GenBank/DDBJ whole genome shotgun (WGS) entry which is preliminary data.</text>
</comment>
<organism evidence="5 6">
    <name type="scientific">Aquatica leii</name>
    <dbReference type="NCBI Taxonomy" id="1421715"/>
    <lineage>
        <taxon>Eukaryota</taxon>
        <taxon>Metazoa</taxon>
        <taxon>Ecdysozoa</taxon>
        <taxon>Arthropoda</taxon>
        <taxon>Hexapoda</taxon>
        <taxon>Insecta</taxon>
        <taxon>Pterygota</taxon>
        <taxon>Neoptera</taxon>
        <taxon>Endopterygota</taxon>
        <taxon>Coleoptera</taxon>
        <taxon>Polyphaga</taxon>
        <taxon>Elateriformia</taxon>
        <taxon>Elateroidea</taxon>
        <taxon>Lampyridae</taxon>
        <taxon>Luciolinae</taxon>
        <taxon>Aquatica</taxon>
    </lineage>
</organism>
<protein>
    <recommendedName>
        <fullName evidence="7">Nuclear pore complex protein Nup205</fullName>
    </recommendedName>
</protein>
<proteinExistence type="inferred from homology"/>
<dbReference type="PANTHER" id="PTHR31344:SF0">
    <property type="entry name" value="NUCLEAR PORE COMPLEX PROTEIN NUP205"/>
    <property type="match status" value="1"/>
</dbReference>
<comment type="similarity">
    <text evidence="2">Belongs to the NUP186/NUP192/NUP205 family.</text>
</comment>